<feature type="region of interest" description="Disordered" evidence="1">
    <location>
        <begin position="1"/>
        <end position="21"/>
    </location>
</feature>
<feature type="transmembrane region" description="Helical" evidence="2">
    <location>
        <begin position="124"/>
        <end position="144"/>
    </location>
</feature>
<organism evidence="3 4">
    <name type="scientific">Agromyces larvae</name>
    <dbReference type="NCBI Taxonomy" id="2929802"/>
    <lineage>
        <taxon>Bacteria</taxon>
        <taxon>Bacillati</taxon>
        <taxon>Actinomycetota</taxon>
        <taxon>Actinomycetes</taxon>
        <taxon>Micrococcales</taxon>
        <taxon>Microbacteriaceae</taxon>
        <taxon>Agromyces</taxon>
    </lineage>
</organism>
<feature type="transmembrane region" description="Helical" evidence="2">
    <location>
        <begin position="189"/>
        <end position="211"/>
    </location>
</feature>
<feature type="transmembrane region" description="Helical" evidence="2">
    <location>
        <begin position="88"/>
        <end position="112"/>
    </location>
</feature>
<reference evidence="3 4" key="1">
    <citation type="submission" date="2022-03" db="EMBL/GenBank/DDBJ databases">
        <title>Mucilaginibacter sp. isolated from the gut of Protaetia brevitarsis seulensis larvae.</title>
        <authorList>
            <person name="Won M."/>
            <person name="Kim S.-J."/>
            <person name="Kwon S.-W."/>
        </authorList>
    </citation>
    <scope>NUCLEOTIDE SEQUENCE [LARGE SCALE GENOMIC DNA]</scope>
    <source>
        <strain evidence="3 4">CFWR-12</strain>
    </source>
</reference>
<dbReference type="EMBL" id="CP094528">
    <property type="protein sequence ID" value="UOE42659.1"/>
    <property type="molecule type" value="Genomic_DNA"/>
</dbReference>
<name>A0ABY4BV86_9MICO</name>
<accession>A0ABY4BV86</accession>
<feature type="transmembrane region" description="Helical" evidence="2">
    <location>
        <begin position="29"/>
        <end position="50"/>
    </location>
</feature>
<sequence length="276" mass="28568">MPDSAPGTHQTDAPPRDPRTTRLRGIRRGAVIVLVVSLAVTALIGILVLLGSDFGDAQVRVLFTTLLVAGFSSVVLCHLAIAGRSVRVVGFVGLAVSAIALVLGVVTIWVPWTPEVAGWIEPVGRGFLIAAVAALSLAHANLLLLLAGRRHPAIRVALAVTLAAVAVVAVMVLLPILTEWPSNLDYWRVLGIVAIVDALGTIVLPVIGGLLRDRPEAVAPADAPAAAPTHDASGGASDLERRIAELSARTGLDRDTLLTAALDAFEAERAPGSPTP</sequence>
<keyword evidence="4" id="KW-1185">Reference proteome</keyword>
<keyword evidence="2" id="KW-0812">Transmembrane</keyword>
<protein>
    <submittedName>
        <fullName evidence="3">Uncharacterized protein</fullName>
    </submittedName>
</protein>
<keyword evidence="2" id="KW-0472">Membrane</keyword>
<evidence type="ECO:0000256" key="2">
    <source>
        <dbReference type="SAM" id="Phobius"/>
    </source>
</evidence>
<evidence type="ECO:0000313" key="4">
    <source>
        <dbReference type="Proteomes" id="UP000832097"/>
    </source>
</evidence>
<evidence type="ECO:0000313" key="3">
    <source>
        <dbReference type="EMBL" id="UOE42659.1"/>
    </source>
</evidence>
<evidence type="ECO:0000256" key="1">
    <source>
        <dbReference type="SAM" id="MobiDB-lite"/>
    </source>
</evidence>
<feature type="transmembrane region" description="Helical" evidence="2">
    <location>
        <begin position="62"/>
        <end position="81"/>
    </location>
</feature>
<dbReference type="RefSeq" id="WP_243553591.1">
    <property type="nucleotide sequence ID" value="NZ_CP094528.1"/>
</dbReference>
<proteinExistence type="predicted"/>
<feature type="transmembrane region" description="Helical" evidence="2">
    <location>
        <begin position="156"/>
        <end position="177"/>
    </location>
</feature>
<gene>
    <name evidence="3" type="ORF">MTO99_10675</name>
</gene>
<dbReference type="Proteomes" id="UP000832097">
    <property type="component" value="Chromosome"/>
</dbReference>
<keyword evidence="2" id="KW-1133">Transmembrane helix</keyword>